<evidence type="ECO:0000313" key="3">
    <source>
        <dbReference type="EMBL" id="GGP25600.1"/>
    </source>
</evidence>
<dbReference type="RefSeq" id="WP_188691013.1">
    <property type="nucleotide sequence ID" value="NZ_BMLY01000002.1"/>
</dbReference>
<evidence type="ECO:0000259" key="2">
    <source>
        <dbReference type="Pfam" id="PF13785"/>
    </source>
</evidence>
<accession>A0ABQ2PJR5</accession>
<dbReference type="EMBL" id="BMLY01000002">
    <property type="protein sequence ID" value="GGP25600.1"/>
    <property type="molecule type" value="Genomic_DNA"/>
</dbReference>
<name>A0ABQ2PJR5_9NEIS</name>
<evidence type="ECO:0000256" key="1">
    <source>
        <dbReference type="SAM" id="Phobius"/>
    </source>
</evidence>
<keyword evidence="1" id="KW-1133">Transmembrane helix</keyword>
<reference evidence="4" key="1">
    <citation type="journal article" date="2019" name="Int. J. Syst. Evol. Microbiol.">
        <title>The Global Catalogue of Microorganisms (GCM) 10K type strain sequencing project: providing services to taxonomists for standard genome sequencing and annotation.</title>
        <authorList>
            <consortium name="The Broad Institute Genomics Platform"/>
            <consortium name="The Broad Institute Genome Sequencing Center for Infectious Disease"/>
            <person name="Wu L."/>
            <person name="Ma J."/>
        </authorList>
    </citation>
    <scope>NUCLEOTIDE SEQUENCE [LARGE SCALE GENOMIC DNA]</scope>
    <source>
        <strain evidence="4">CGMCC 1.8860</strain>
    </source>
</reference>
<gene>
    <name evidence="3" type="ORF">GCM10010971_14190</name>
</gene>
<comment type="caution">
    <text evidence="3">The sequence shown here is derived from an EMBL/GenBank/DDBJ whole genome shotgun (WGS) entry which is preliminary data.</text>
</comment>
<dbReference type="Pfam" id="PF13785">
    <property type="entry name" value="DUF4178"/>
    <property type="match status" value="2"/>
</dbReference>
<feature type="domain" description="DUF4178" evidence="2">
    <location>
        <begin position="60"/>
        <end position="196"/>
    </location>
</feature>
<proteinExistence type="predicted"/>
<keyword evidence="1" id="KW-0472">Membrane</keyword>
<sequence length="488" mass="53849">MAEPIYKTACPACGAPVSFRSSASVMAVCSYCQSTLLRDADSVRNIGKMSDVLADYSPIQIGTSGLYEGKTFTVVGRIQLQYEDGYWNEWYCAFDDQHAGWLADASGQYVFTMDAPPPVNAPQFESLRPGTGLAHLDALWNMADARIARCVAGQGELPFAVGAGYEVKAADFRSRDRFLTLDWSEPQLRCYAGKAVTLDGMKCQLLREGSAIADTAGRLRGKISTINCPHCGSPISYAPGLTGFMICPACHTESANTPERQEVLATQQRAESVQTTLKPGDSGNIDGLLWDVLGVMVRREVGENDKWTEYLLFNVMKGFLWLVETSDGWQRVNVMDIWPVPAGDKISFESASFDHLYQYTGEVVWAAGSFNWRVKVGDRTVINDYRRASVTLTSEATSQEMTWSRSQTVTADQLAKWFPNNKVAAKSGTAAARTATKDLETIAKIFSWLMVIINLPLLFSDDDSIMPIVICAFALLFLWVPIWAARET</sequence>
<dbReference type="Proteomes" id="UP000621859">
    <property type="component" value="Unassembled WGS sequence"/>
</dbReference>
<protein>
    <recommendedName>
        <fullName evidence="2">DUF4178 domain-containing protein</fullName>
    </recommendedName>
</protein>
<keyword evidence="1" id="KW-0812">Transmembrane</keyword>
<feature type="domain" description="DUF4178" evidence="2">
    <location>
        <begin position="278"/>
        <end position="410"/>
    </location>
</feature>
<evidence type="ECO:0000313" key="4">
    <source>
        <dbReference type="Proteomes" id="UP000621859"/>
    </source>
</evidence>
<keyword evidence="4" id="KW-1185">Reference proteome</keyword>
<feature type="transmembrane region" description="Helical" evidence="1">
    <location>
        <begin position="465"/>
        <end position="485"/>
    </location>
</feature>
<organism evidence="3 4">
    <name type="scientific">Silvimonas amylolytica</name>
    <dbReference type="NCBI Taxonomy" id="449663"/>
    <lineage>
        <taxon>Bacteria</taxon>
        <taxon>Pseudomonadati</taxon>
        <taxon>Pseudomonadota</taxon>
        <taxon>Betaproteobacteria</taxon>
        <taxon>Neisseriales</taxon>
        <taxon>Chitinibacteraceae</taxon>
        <taxon>Silvimonas</taxon>
    </lineage>
</organism>
<dbReference type="InterPro" id="IPR025235">
    <property type="entry name" value="DUF4178"/>
</dbReference>